<keyword evidence="3" id="KW-0694">RNA-binding</keyword>
<evidence type="ECO:0000313" key="4">
    <source>
        <dbReference type="EMBL" id="KCZ65319.1"/>
    </source>
</evidence>
<dbReference type="Proteomes" id="UP000024547">
    <property type="component" value="Unassembled WGS sequence"/>
</dbReference>
<gene>
    <name evidence="4" type="ORF">HY36_02735</name>
</gene>
<sequence length="144" mass="15953">MSGLVLKLAAGERFVVNGATLENGDKPSTVRVVDDDARILRCRDALRPADVDTPTKRIYYAIQLIITGDLQEEEVLPAIIEECGRLEDVFETIDKKLIAVLRSMLGRGNFYSALCHLRNVIAIEAELLKHANSRQSAEPHARVA</sequence>
<dbReference type="RefSeq" id="WP_035547802.1">
    <property type="nucleotide sequence ID" value="NZ_AWFH01000001.1"/>
</dbReference>
<proteinExistence type="predicted"/>
<evidence type="ECO:0000256" key="1">
    <source>
        <dbReference type="ARBA" id="ARBA00022491"/>
    </source>
</evidence>
<evidence type="ECO:0000256" key="3">
    <source>
        <dbReference type="ARBA" id="ARBA00022884"/>
    </source>
</evidence>
<dbReference type="eggNOG" id="COG5443">
    <property type="taxonomic scope" value="Bacteria"/>
</dbReference>
<keyword evidence="1" id="KW-0678">Repressor</keyword>
<dbReference type="GO" id="GO:0044781">
    <property type="term" value="P:bacterial-type flagellum organization"/>
    <property type="evidence" value="ECO:0007669"/>
    <property type="project" value="UniProtKB-KW"/>
</dbReference>
<evidence type="ECO:0000256" key="2">
    <source>
        <dbReference type="ARBA" id="ARBA00022795"/>
    </source>
</evidence>
<dbReference type="STRING" id="1280948.HY36_02735"/>
<comment type="caution">
    <text evidence="4">The sequence shown here is derived from an EMBL/GenBank/DDBJ whole genome shotgun (WGS) entry which is preliminary data.</text>
</comment>
<name>A0A059EBL5_9PROT</name>
<dbReference type="OrthoDB" id="8561314at2"/>
<dbReference type="GO" id="GO:0048027">
    <property type="term" value="F:mRNA 5'-UTR binding"/>
    <property type="evidence" value="ECO:0007669"/>
    <property type="project" value="InterPro"/>
</dbReference>
<dbReference type="GO" id="GO:1902209">
    <property type="term" value="P:negative regulation of bacterial-type flagellum assembly"/>
    <property type="evidence" value="ECO:0007669"/>
    <property type="project" value="InterPro"/>
</dbReference>
<evidence type="ECO:0000313" key="5">
    <source>
        <dbReference type="Proteomes" id="UP000024547"/>
    </source>
</evidence>
<dbReference type="EMBL" id="AWFH01000001">
    <property type="protein sequence ID" value="KCZ65319.1"/>
    <property type="molecule type" value="Genomic_DNA"/>
</dbReference>
<dbReference type="InterPro" id="IPR009967">
    <property type="entry name" value="Flagellum_FlbT"/>
</dbReference>
<protein>
    <recommendedName>
        <fullName evidence="6">Flagellar biosynthesis repressor FlbT</fullName>
    </recommendedName>
</protein>
<organism evidence="4 5">
    <name type="scientific">Hyphomonas atlantica</name>
    <dbReference type="NCBI Taxonomy" id="1280948"/>
    <lineage>
        <taxon>Bacteria</taxon>
        <taxon>Pseudomonadati</taxon>
        <taxon>Pseudomonadota</taxon>
        <taxon>Alphaproteobacteria</taxon>
        <taxon>Hyphomonadales</taxon>
        <taxon>Hyphomonadaceae</taxon>
        <taxon>Hyphomonas</taxon>
    </lineage>
</organism>
<dbReference type="Pfam" id="PF07378">
    <property type="entry name" value="FlbT"/>
    <property type="match status" value="1"/>
</dbReference>
<keyword evidence="2" id="KW-1005">Bacterial flagellum biogenesis</keyword>
<accession>A0A059EBL5</accession>
<dbReference type="GO" id="GO:0006402">
    <property type="term" value="P:mRNA catabolic process"/>
    <property type="evidence" value="ECO:0007669"/>
    <property type="project" value="InterPro"/>
</dbReference>
<dbReference type="AlphaFoldDB" id="A0A059EBL5"/>
<dbReference type="PATRIC" id="fig|1280948.3.peg.541"/>
<evidence type="ECO:0008006" key="6">
    <source>
        <dbReference type="Google" id="ProtNLM"/>
    </source>
</evidence>
<keyword evidence="5" id="KW-1185">Reference proteome</keyword>
<reference evidence="4 5" key="1">
    <citation type="journal article" date="2014" name="Antonie Van Leeuwenhoek">
        <title>Hyphomonas beringensis sp. nov. and Hyphomonas chukchiensis sp. nov., isolated from surface seawater of the Bering Sea and Chukchi Sea.</title>
        <authorList>
            <person name="Li C."/>
            <person name="Lai Q."/>
            <person name="Li G."/>
            <person name="Dong C."/>
            <person name="Wang J."/>
            <person name="Liao Y."/>
            <person name="Shao Z."/>
        </authorList>
    </citation>
    <scope>NUCLEOTIDE SEQUENCE [LARGE SCALE GENOMIC DNA]</scope>
    <source>
        <strain evidence="4 5">22II1-22F38</strain>
    </source>
</reference>